<evidence type="ECO:0000313" key="1">
    <source>
        <dbReference type="EMBL" id="KKU75490.1"/>
    </source>
</evidence>
<accession>A0A0G1VZJ2</accession>
<dbReference type="AlphaFoldDB" id="A0A0G1VZJ2"/>
<reference evidence="1 2" key="1">
    <citation type="journal article" date="2015" name="Nature">
        <title>rRNA introns, odd ribosomes, and small enigmatic genomes across a large radiation of phyla.</title>
        <authorList>
            <person name="Brown C.T."/>
            <person name="Hug L.A."/>
            <person name="Thomas B.C."/>
            <person name="Sharon I."/>
            <person name="Castelle C.J."/>
            <person name="Singh A."/>
            <person name="Wilkins M.J."/>
            <person name="Williams K.H."/>
            <person name="Banfield J.F."/>
        </authorList>
    </citation>
    <scope>NUCLEOTIDE SEQUENCE [LARGE SCALE GENOMIC DNA]</scope>
</reference>
<dbReference type="Proteomes" id="UP000034682">
    <property type="component" value="Unassembled WGS sequence"/>
</dbReference>
<protein>
    <submittedName>
        <fullName evidence="1">Uncharacterized protein</fullName>
    </submittedName>
</protein>
<gene>
    <name evidence="1" type="ORF">UY02_C0050G0006</name>
</gene>
<dbReference type="EMBL" id="LCOK01000050">
    <property type="protein sequence ID" value="KKU75490.1"/>
    <property type="molecule type" value="Genomic_DNA"/>
</dbReference>
<comment type="caution">
    <text evidence="1">The sequence shown here is derived from an EMBL/GenBank/DDBJ whole genome shotgun (WGS) entry which is preliminary data.</text>
</comment>
<proteinExistence type="predicted"/>
<evidence type="ECO:0000313" key="2">
    <source>
        <dbReference type="Proteomes" id="UP000034682"/>
    </source>
</evidence>
<organism evidence="1 2">
    <name type="scientific">Candidatus Giovannonibacteria bacterium GW2011_GWB1_47_6b</name>
    <dbReference type="NCBI Taxonomy" id="1618655"/>
    <lineage>
        <taxon>Bacteria</taxon>
        <taxon>Candidatus Giovannoniibacteriota</taxon>
    </lineage>
</organism>
<name>A0A0G1VZJ2_9BACT</name>
<sequence>MRPCQGRDGVSTTPDRTEKELLESAGYSVEFICPVSVRIIYFSFLTKNTIIWNAGG</sequence>